<dbReference type="Gene3D" id="3.40.50.1220">
    <property type="entry name" value="TPP-binding domain"/>
    <property type="match status" value="1"/>
</dbReference>
<dbReference type="InterPro" id="IPR006757">
    <property type="entry name" value="OGF_rcpt"/>
</dbReference>
<comment type="caution">
    <text evidence="5">Lacks conserved residue(s) required for the propagation of feature annotation.</text>
</comment>
<feature type="domain" description="Deacetylase sirtuin-type" evidence="6">
    <location>
        <begin position="550"/>
        <end position="804"/>
    </location>
</feature>
<dbReference type="PROSITE" id="PS50305">
    <property type="entry name" value="SIRTUIN"/>
    <property type="match status" value="1"/>
</dbReference>
<feature type="binding site" evidence="5">
    <location>
        <position position="682"/>
    </location>
    <ligand>
        <name>Zn(2+)</name>
        <dbReference type="ChEBI" id="CHEBI:29105"/>
    </ligand>
</feature>
<dbReference type="Proteomes" id="UP000663570">
    <property type="component" value="Chromosome"/>
</dbReference>
<evidence type="ECO:0000256" key="5">
    <source>
        <dbReference type="PROSITE-ProRule" id="PRU00236"/>
    </source>
</evidence>
<evidence type="ECO:0000259" key="6">
    <source>
        <dbReference type="PROSITE" id="PS50305"/>
    </source>
</evidence>
<keyword evidence="5" id="KW-0479">Metal-binding</keyword>
<name>A0ABX7M386_9RHOO</name>
<keyword evidence="9" id="KW-1185">Reference proteome</keyword>
<dbReference type="InterPro" id="IPR043128">
    <property type="entry name" value="Rev_trsase/Diguanyl_cyclase"/>
</dbReference>
<dbReference type="InterPro" id="IPR029035">
    <property type="entry name" value="DHS-like_NAD/FAD-binding_dom"/>
</dbReference>
<reference evidence="8 9" key="1">
    <citation type="submission" date="2021-02" db="EMBL/GenBank/DDBJ databases">
        <title>Niveibacterium changnyeongensis HC41.</title>
        <authorList>
            <person name="Kang M."/>
        </authorList>
    </citation>
    <scope>NUCLEOTIDE SEQUENCE [LARGE SCALE GENOMIC DNA]</scope>
    <source>
        <strain evidence="8 9">HC41</strain>
    </source>
</reference>
<feature type="domain" description="GGDEF" evidence="7">
    <location>
        <begin position="414"/>
        <end position="546"/>
    </location>
</feature>
<sequence length="977" mass="107187">MPTDRLAPEGTLTTDARHPQLTDTVEALLTAGQFDAAEGALHHTRAEASAAHRIAIEFGQSLFDLALGRLRRARDAAGRAVEAAQAAQDLTTEISALAVQSLASARIGQPVASLELALLATELAARTPSGQWTLRADIALAHAYLWNANVAMARRTLQRIAERSATDPALAAPAELAELSAWIAYRDWIDLRAWPQAARPELTDDTPTPAAVRPGPSPKCVFPGQQATVDLMARFQLSLRAIKGDAPDAADATGHEAISRRTSNSPEALPALLDALIGIERGYLSRSTDSIRDHLSTACIAANALESEALGVLARQAAASAMRALNARDVAFEVMLELTQIEQQRLNRDLSERRLAATTLIEARTNAQANRALRAHTLELEKLAYEDSLTGVANKRRFEDSIGEWLAQAHDAGEPFSVALIDLDRFKQINDVFGHEMGDLVLKEVGAVLCANVRERDLAARIGGDEFALLFRGTTDEVARLICDRIEAQVRSRDWAKVRTGLRVSLSIGVAEAQSADNPKSFLKHADEDMYQRKRARKHLYGAYRDRDEEAVSPIQIESVARRLQAAETVTILVGSGYAISQNGLARGENFYAWRSADRKRFASAAAFHADPTGFLAHWNGLRTELKQHPIPALFSEVQKLYRTLGCPWIMTERTDEWLQRAGVPAPIELFGSLFKDSCGECGAPLSDSATTCHHCRRYAPCRRPAITLLDELPYDMALNEAQLRAKRSDVILVVESDMTLTPTRSLIEKARSRGAIIVMLGSGPRASMDLVDECVLGGSMHVVKRLAERLARPAAPMPSLGQLSSNGAAAHAFLVGYGKDHAGRSLQRILEMSDLDYCTAPDLAGWQFPLPRKGRNCPLGPAPTPEDFAIFAQDAAVIDAMRRSFARTLAVLGLDWVEGEVCKAGNWERRFDWWANRSGDHDYRISRMIESLSLVGLKAEASAVVRFMEQELPNHRYHDAATTLWHWKDALVVDVR</sequence>
<evidence type="ECO:0000259" key="7">
    <source>
        <dbReference type="PROSITE" id="PS50887"/>
    </source>
</evidence>
<proteinExistence type="predicted"/>
<keyword evidence="5" id="KW-0862">Zinc</keyword>
<evidence type="ECO:0000313" key="9">
    <source>
        <dbReference type="Proteomes" id="UP000663570"/>
    </source>
</evidence>
<dbReference type="Pfam" id="PF00990">
    <property type="entry name" value="GGDEF"/>
    <property type="match status" value="1"/>
</dbReference>
<protein>
    <recommendedName>
        <fullName evidence="1">diguanylate cyclase</fullName>
        <ecNumber evidence="1">2.7.7.65</ecNumber>
    </recommendedName>
</protein>
<dbReference type="EC" id="2.7.7.65" evidence="1"/>
<evidence type="ECO:0000256" key="1">
    <source>
        <dbReference type="ARBA" id="ARBA00012528"/>
    </source>
</evidence>
<dbReference type="InterPro" id="IPR026591">
    <property type="entry name" value="Sirtuin_cat_small_dom_sf"/>
</dbReference>
<evidence type="ECO:0000256" key="3">
    <source>
        <dbReference type="ARBA" id="ARBA00023027"/>
    </source>
</evidence>
<feature type="binding site" evidence="5">
    <location>
        <position position="696"/>
    </location>
    <ligand>
        <name>Zn(2+)</name>
        <dbReference type="ChEBI" id="CHEBI:29105"/>
    </ligand>
</feature>
<organism evidence="8 9">
    <name type="scientific">Niveibacterium microcysteis</name>
    <dbReference type="NCBI Taxonomy" id="2811415"/>
    <lineage>
        <taxon>Bacteria</taxon>
        <taxon>Pseudomonadati</taxon>
        <taxon>Pseudomonadota</taxon>
        <taxon>Betaproteobacteria</taxon>
        <taxon>Rhodocyclales</taxon>
        <taxon>Rhodocyclaceae</taxon>
        <taxon>Niveibacterium</taxon>
    </lineage>
</organism>
<dbReference type="SMART" id="SM00267">
    <property type="entry name" value="GGDEF"/>
    <property type="match status" value="1"/>
</dbReference>
<dbReference type="PANTHER" id="PTHR45138:SF9">
    <property type="entry name" value="DIGUANYLATE CYCLASE DGCM-RELATED"/>
    <property type="match status" value="1"/>
</dbReference>
<evidence type="ECO:0000256" key="4">
    <source>
        <dbReference type="ARBA" id="ARBA00034247"/>
    </source>
</evidence>
<dbReference type="InterPro" id="IPR050469">
    <property type="entry name" value="Diguanylate_Cyclase"/>
</dbReference>
<keyword evidence="3" id="KW-0520">NAD</keyword>
<dbReference type="InterPro" id="IPR000160">
    <property type="entry name" value="GGDEF_dom"/>
</dbReference>
<dbReference type="Pfam" id="PF04664">
    <property type="entry name" value="OGFr_N"/>
    <property type="match status" value="1"/>
</dbReference>
<dbReference type="PROSITE" id="PS50887">
    <property type="entry name" value="GGDEF"/>
    <property type="match status" value="1"/>
</dbReference>
<dbReference type="Gene3D" id="3.30.1600.10">
    <property type="entry name" value="SIR2/SIRT2 'Small Domain"/>
    <property type="match status" value="1"/>
</dbReference>
<dbReference type="EMBL" id="CP071060">
    <property type="protein sequence ID" value="QSI75169.1"/>
    <property type="molecule type" value="Genomic_DNA"/>
</dbReference>
<dbReference type="RefSeq" id="WP_206252472.1">
    <property type="nucleotide sequence ID" value="NZ_CP071060.1"/>
</dbReference>
<dbReference type="CDD" id="cd01949">
    <property type="entry name" value="GGDEF"/>
    <property type="match status" value="1"/>
</dbReference>
<feature type="binding site" evidence="5">
    <location>
        <position position="679"/>
    </location>
    <ligand>
        <name>Zn(2+)</name>
        <dbReference type="ChEBI" id="CHEBI:29105"/>
    </ligand>
</feature>
<dbReference type="SUPFAM" id="SSF52467">
    <property type="entry name" value="DHS-like NAD/FAD-binding domain"/>
    <property type="match status" value="1"/>
</dbReference>
<feature type="binding site" evidence="5">
    <location>
        <position position="693"/>
    </location>
    <ligand>
        <name>Zn(2+)</name>
        <dbReference type="ChEBI" id="CHEBI:29105"/>
    </ligand>
</feature>
<dbReference type="SUPFAM" id="SSF55073">
    <property type="entry name" value="Nucleotide cyclase"/>
    <property type="match status" value="1"/>
</dbReference>
<comment type="catalytic activity">
    <reaction evidence="4">
        <text>2 GTP = 3',3'-c-di-GMP + 2 diphosphate</text>
        <dbReference type="Rhea" id="RHEA:24898"/>
        <dbReference type="ChEBI" id="CHEBI:33019"/>
        <dbReference type="ChEBI" id="CHEBI:37565"/>
        <dbReference type="ChEBI" id="CHEBI:58805"/>
        <dbReference type="EC" id="2.7.7.65"/>
    </reaction>
</comment>
<dbReference type="NCBIfam" id="TIGR00254">
    <property type="entry name" value="GGDEF"/>
    <property type="match status" value="1"/>
</dbReference>
<dbReference type="InterPro" id="IPR026590">
    <property type="entry name" value="Ssirtuin_cat_dom"/>
</dbReference>
<evidence type="ECO:0000256" key="2">
    <source>
        <dbReference type="ARBA" id="ARBA00022679"/>
    </source>
</evidence>
<keyword evidence="2" id="KW-0808">Transferase</keyword>
<accession>A0ABX7M386</accession>
<gene>
    <name evidence="8" type="ORF">JY500_11590</name>
</gene>
<dbReference type="InterPro" id="IPR029787">
    <property type="entry name" value="Nucleotide_cyclase"/>
</dbReference>
<dbReference type="PANTHER" id="PTHR45138">
    <property type="entry name" value="REGULATORY COMPONENTS OF SENSORY TRANSDUCTION SYSTEM"/>
    <property type="match status" value="1"/>
</dbReference>
<evidence type="ECO:0000313" key="8">
    <source>
        <dbReference type="EMBL" id="QSI75169.1"/>
    </source>
</evidence>
<dbReference type="Gene3D" id="3.30.70.270">
    <property type="match status" value="1"/>
</dbReference>